<dbReference type="GO" id="GO:0000184">
    <property type="term" value="P:nuclear-transcribed mRNA catabolic process, nonsense-mediated decay"/>
    <property type="evidence" value="ECO:0007669"/>
    <property type="project" value="UniProtKB-KW"/>
</dbReference>
<evidence type="ECO:0000256" key="9">
    <source>
        <dbReference type="ARBA" id="ARBA00022833"/>
    </source>
</evidence>
<evidence type="ECO:0000256" key="2">
    <source>
        <dbReference type="ARBA" id="ARBA00007913"/>
    </source>
</evidence>
<comment type="function">
    <text evidence="14">RNA-dependent helicase required for nonsense-mediated decay (NMD) of aberrant mRNAs containing premature stop codons and modulates the expression level of normal mRNAs. Also capable of unwinding double-stranded DNA and translocating on single-stranded DNA.</text>
</comment>
<evidence type="ECO:0000256" key="8">
    <source>
        <dbReference type="ARBA" id="ARBA00022806"/>
    </source>
</evidence>
<dbReference type="RefSeq" id="XP_037216981.1">
    <property type="nucleotide sequence ID" value="XM_037367587.1"/>
</dbReference>
<dbReference type="Pfam" id="PF09416">
    <property type="entry name" value="UPF1_Zn_bind"/>
    <property type="match status" value="1"/>
</dbReference>
<keyword evidence="21" id="KW-1185">Reference proteome</keyword>
<dbReference type="InterPro" id="IPR040812">
    <property type="entry name" value="UPF1_1B_dom"/>
</dbReference>
<dbReference type="SUPFAM" id="SSF56176">
    <property type="entry name" value="FAD-binding/transporter-associated domain-like"/>
    <property type="match status" value="1"/>
</dbReference>
<dbReference type="GeneID" id="59350103"/>
<evidence type="ECO:0000256" key="6">
    <source>
        <dbReference type="ARBA" id="ARBA00022771"/>
    </source>
</evidence>
<dbReference type="FunFam" id="3.40.50.300:FF:000097">
    <property type="entry name" value="Regulator of nonsense transcripts 1"/>
    <property type="match status" value="1"/>
</dbReference>
<dbReference type="InterPro" id="IPR041679">
    <property type="entry name" value="DNA2/NAM7-like_C"/>
</dbReference>
<name>A0A8H6SA19_9AGAR</name>
<dbReference type="InterPro" id="IPR006094">
    <property type="entry name" value="Oxid_FAD_bind_N"/>
</dbReference>
<dbReference type="InterPro" id="IPR036318">
    <property type="entry name" value="FAD-bd_PCMH-like_sf"/>
</dbReference>
<dbReference type="CDD" id="cd21407">
    <property type="entry name" value="1B_UPF1-like"/>
    <property type="match status" value="1"/>
</dbReference>
<evidence type="ECO:0000259" key="18">
    <source>
        <dbReference type="PROSITE" id="PS51387"/>
    </source>
</evidence>
<evidence type="ECO:0000256" key="16">
    <source>
        <dbReference type="SAM" id="MobiDB-lite"/>
    </source>
</evidence>
<evidence type="ECO:0000256" key="11">
    <source>
        <dbReference type="ARBA" id="ARBA00023161"/>
    </source>
</evidence>
<dbReference type="Gene3D" id="2.40.30.230">
    <property type="match status" value="1"/>
</dbReference>
<dbReference type="InterPro" id="IPR014001">
    <property type="entry name" value="Helicase_ATP-bd"/>
</dbReference>
<evidence type="ECO:0000256" key="4">
    <source>
        <dbReference type="ARBA" id="ARBA00022723"/>
    </source>
</evidence>
<dbReference type="GO" id="GO:0071949">
    <property type="term" value="F:FAD binding"/>
    <property type="evidence" value="ECO:0007669"/>
    <property type="project" value="InterPro"/>
</dbReference>
<dbReference type="InterPro" id="IPR027417">
    <property type="entry name" value="P-loop_NTPase"/>
</dbReference>
<dbReference type="OrthoDB" id="6513042at2759"/>
<dbReference type="CDD" id="cd21400">
    <property type="entry name" value="ZBD_UPF1-like"/>
    <property type="match status" value="1"/>
</dbReference>
<dbReference type="InterPro" id="IPR047187">
    <property type="entry name" value="SF1_C_Upf1"/>
</dbReference>
<dbReference type="CDD" id="cd18808">
    <property type="entry name" value="SF1_C_Upf1"/>
    <property type="match status" value="1"/>
</dbReference>
<dbReference type="GO" id="GO:0003724">
    <property type="term" value="F:RNA helicase activity"/>
    <property type="evidence" value="ECO:0007669"/>
    <property type="project" value="UniProtKB-EC"/>
</dbReference>
<evidence type="ECO:0000256" key="7">
    <source>
        <dbReference type="ARBA" id="ARBA00022801"/>
    </source>
</evidence>
<evidence type="ECO:0000256" key="15">
    <source>
        <dbReference type="PROSITE-ProRule" id="PRU01341"/>
    </source>
</evidence>
<dbReference type="InterPro" id="IPR016169">
    <property type="entry name" value="FAD-bd_PCMH_sub2"/>
</dbReference>
<evidence type="ECO:0000256" key="13">
    <source>
        <dbReference type="ARBA" id="ARBA00049390"/>
    </source>
</evidence>
<dbReference type="EMBL" id="JACAZF010000009">
    <property type="protein sequence ID" value="KAF7295618.1"/>
    <property type="molecule type" value="Genomic_DNA"/>
</dbReference>
<accession>A0A8H6SA19</accession>
<dbReference type="PROSITE" id="PS51387">
    <property type="entry name" value="FAD_PCMH"/>
    <property type="match status" value="1"/>
</dbReference>
<proteinExistence type="inferred from homology"/>
<dbReference type="GO" id="GO:0008270">
    <property type="term" value="F:zinc ion binding"/>
    <property type="evidence" value="ECO:0007669"/>
    <property type="project" value="UniProtKB-UniRule"/>
</dbReference>
<keyword evidence="5" id="KW-0547">Nucleotide-binding</keyword>
<organism evidence="20 21">
    <name type="scientific">Mycena indigotica</name>
    <dbReference type="NCBI Taxonomy" id="2126181"/>
    <lineage>
        <taxon>Eukaryota</taxon>
        <taxon>Fungi</taxon>
        <taxon>Dikarya</taxon>
        <taxon>Basidiomycota</taxon>
        <taxon>Agaricomycotina</taxon>
        <taxon>Agaricomycetes</taxon>
        <taxon>Agaricomycetidae</taxon>
        <taxon>Agaricales</taxon>
        <taxon>Marasmiineae</taxon>
        <taxon>Mycenaceae</taxon>
        <taxon>Mycena</taxon>
    </lineage>
</organism>
<keyword evidence="3" id="KW-0963">Cytoplasm</keyword>
<evidence type="ECO:0000313" key="21">
    <source>
        <dbReference type="Proteomes" id="UP000636479"/>
    </source>
</evidence>
<feature type="region of interest" description="C4" evidence="15">
    <location>
        <begin position="678"/>
        <end position="708"/>
    </location>
</feature>
<feature type="region of interest" description="CC/SHH/C" evidence="15">
    <location>
        <begin position="632"/>
        <end position="660"/>
    </location>
</feature>
<comment type="catalytic activity">
    <reaction evidence="13">
        <text>ATP + H2O = ADP + phosphate + H(+)</text>
        <dbReference type="Rhea" id="RHEA:13065"/>
        <dbReference type="ChEBI" id="CHEBI:15377"/>
        <dbReference type="ChEBI" id="CHEBI:15378"/>
        <dbReference type="ChEBI" id="CHEBI:30616"/>
        <dbReference type="ChEBI" id="CHEBI:43474"/>
        <dbReference type="ChEBI" id="CHEBI:456216"/>
        <dbReference type="EC" id="3.6.4.13"/>
    </reaction>
    <physiologicalReaction direction="left-to-right" evidence="13">
        <dbReference type="Rhea" id="RHEA:13066"/>
    </physiologicalReaction>
</comment>
<comment type="caution">
    <text evidence="20">The sequence shown here is derived from an EMBL/GenBank/DDBJ whole genome shotgun (WGS) entry which is preliminary data.</text>
</comment>
<evidence type="ECO:0000256" key="14">
    <source>
        <dbReference type="ARBA" id="ARBA00055561"/>
    </source>
</evidence>
<feature type="region of interest" description="Disordered" evidence="16">
    <location>
        <begin position="1429"/>
        <end position="1452"/>
    </location>
</feature>
<feature type="signal peptide" evidence="17">
    <location>
        <begin position="1"/>
        <end position="17"/>
    </location>
</feature>
<keyword evidence="11" id="KW-0866">Nonsense-mediated mRNA decay</keyword>
<comment type="catalytic activity">
    <reaction evidence="12">
        <text>ATP + H2O = ADP + phosphate + H(+)</text>
        <dbReference type="Rhea" id="RHEA:13065"/>
        <dbReference type="ChEBI" id="CHEBI:15377"/>
        <dbReference type="ChEBI" id="CHEBI:15378"/>
        <dbReference type="ChEBI" id="CHEBI:30616"/>
        <dbReference type="ChEBI" id="CHEBI:43474"/>
        <dbReference type="ChEBI" id="CHEBI:456216"/>
        <dbReference type="EC" id="3.6.4.12"/>
    </reaction>
    <physiologicalReaction direction="left-to-right" evidence="12">
        <dbReference type="Rhea" id="RHEA:13066"/>
    </physiologicalReaction>
</comment>
<evidence type="ECO:0000256" key="10">
    <source>
        <dbReference type="ARBA" id="ARBA00022840"/>
    </source>
</evidence>
<keyword evidence="7" id="KW-0378">Hydrolase</keyword>
<keyword evidence="4 15" id="KW-0479">Metal-binding</keyword>
<dbReference type="InterPro" id="IPR045055">
    <property type="entry name" value="DNA2/NAM7-like"/>
</dbReference>
<keyword evidence="9 15" id="KW-0862">Zinc</keyword>
<keyword evidence="10" id="KW-0067">ATP-binding</keyword>
<dbReference type="PROSITE" id="PS51997">
    <property type="entry name" value="UPF1_CH_RICH"/>
    <property type="match status" value="1"/>
</dbReference>
<keyword evidence="6 15" id="KW-0863">Zinc-finger</keyword>
<evidence type="ECO:0000259" key="19">
    <source>
        <dbReference type="PROSITE" id="PS51997"/>
    </source>
</evidence>
<evidence type="ECO:0000256" key="1">
    <source>
        <dbReference type="ARBA" id="ARBA00004496"/>
    </source>
</evidence>
<dbReference type="SUPFAM" id="SSF52540">
    <property type="entry name" value="P-loop containing nucleoside triphosphate hydrolases"/>
    <property type="match status" value="1"/>
</dbReference>
<feature type="chain" id="PRO_5034386157" evidence="17">
    <location>
        <begin position="18"/>
        <end position="1620"/>
    </location>
</feature>
<dbReference type="Pfam" id="PF13087">
    <property type="entry name" value="AAA_12"/>
    <property type="match status" value="1"/>
</dbReference>
<dbReference type="GO" id="GO:0016787">
    <property type="term" value="F:hydrolase activity"/>
    <property type="evidence" value="ECO:0007669"/>
    <property type="project" value="UniProtKB-KW"/>
</dbReference>
<dbReference type="InterPro" id="IPR018999">
    <property type="entry name" value="UPF1_CH/ZBD"/>
</dbReference>
<dbReference type="CDD" id="cd18039">
    <property type="entry name" value="DEXXQc_UPF1"/>
    <property type="match status" value="1"/>
</dbReference>
<keyword evidence="8" id="KW-0347">Helicase</keyword>
<dbReference type="GO" id="GO:0005737">
    <property type="term" value="C:cytoplasm"/>
    <property type="evidence" value="ECO:0007669"/>
    <property type="project" value="UniProtKB-SubCell"/>
</dbReference>
<evidence type="ECO:0000313" key="20">
    <source>
        <dbReference type="EMBL" id="KAF7295618.1"/>
    </source>
</evidence>
<dbReference type="Pfam" id="PF18141">
    <property type="entry name" value="UPF1_1B_dom"/>
    <property type="match status" value="1"/>
</dbReference>
<evidence type="ECO:0000256" key="17">
    <source>
        <dbReference type="SAM" id="SignalP"/>
    </source>
</evidence>
<feature type="region of interest" description="Disordered" evidence="16">
    <location>
        <begin position="572"/>
        <end position="593"/>
    </location>
</feature>
<dbReference type="InterPro" id="IPR003593">
    <property type="entry name" value="AAA+_ATPase"/>
</dbReference>
<comment type="subcellular location">
    <subcellularLocation>
        <location evidence="1">Cytoplasm</location>
    </subcellularLocation>
</comment>
<dbReference type="GO" id="GO:0003678">
    <property type="term" value="F:DNA helicase activity"/>
    <property type="evidence" value="ECO:0007669"/>
    <property type="project" value="UniProtKB-EC"/>
</dbReference>
<sequence length="1620" mass="176439">MIILSISLVLCIASTYATSAATSATAACNNITATLGSTIVQSSGAQYNATAQGTWSLFNSLDRPTCIVYPTSGAHVQTAMAAIYANNAKYAVIAGGHSGMLGYNDITNGVLISFSNMQSISYDVATGLVTVQPGIHWGDAINYLQSYGVAVMGARASDIGTGLLLGGGISFLSPQYGWSADAIQEVDVVLVDGRLVTATRTNQYKDLFRAIKGGANRFGIVTRYVLVPVTTGTAADKNWYGGIKMFSGADSAKLNNATAKFIRENTDPKAILMPIMSTMDLTSPTAHVIYMYYQGASLPTSIFGTFLSLNATTTSFSALSYADMANAIAGDGRGNGQNFGAASFIGSEATFQKGFDLLANFTNHFGSQLASCSLVVSVIPRSQWVASKARGPNAIGDPGVPYATMDYYLIYPAGVSVRPANVQAGFEFLLSQLQMPENKDLPLYINECDASQQVYATYPAYKRLKSIYAKYDPTRFNHREVVYTNVILADEMGVLSKKWSHDVTNPAPQFLHFLRTSTMDTFDNFQYESASSYGGGIGIVDDTSSVYTANTADNASSVDLSSLSISDADSYNHANGHAGHSHPHAQPARNGGGIDEDFDAVLDDLKDDGAVDLPPHACSYCGIHSPASVVKCLVCAKWFCNSRGNTSASHIVNHLVRAKHKEVILHAESPLGETTPECYNCGSKNVFMLGFIPAKSDTVVVLLCRQPCAAISKDISWNAALWAPLIDDRSFLSWLVKPPSETEQLRSRQISFAQINRLEDLWRENANATLEDLEKPGVDDEPQSILLRYEDAYQYQNIFGPLVKIEADYDKRLKESQTQTDITVRWDLGLNQKRVAWFGLPKLESGEVRLAVGDELRLRYQGELHKAWEGVGHVIKIPNNVSDEIGLELRRTEGVPSECTHNFAADFVWKSTSFDRMQLAMKTFAVDEKSVSGYIYHKLLGHELEPQSLRTQMPKRFSAPGLPELNHSQMYAVKSVLQKPISLIQGPPGTGKTVTSASIVYHLAKMNPGQVLVCAPSNVAVDQLTEKIHATGLKVVRLTAKSREALDSSVSFLTLHQQVANSTTHVELQKLIMLKTEQGELSSNDERKYKTLIRQCEKEILAAADVICCTCVGAGDPRLSKLKFRTVLIDEATQAAEPECMIPLVLGCKQVVLVGDHQQLGPVIMNKKAARAGLTQSLFERLVVLGNRPIRLQVQYRMHPCLSEFPSNMFYEGTLQNGVTAPERLRKNVDFPWPVPDTPMFFYQNLGQEEISSSGTSFLNRTEASNVEKIVTKFFKSGVVPGQIGVVTPYEGQRSYMVNYMQFNGSLKKDLYKEIEVASVDAFQGREKDYIILSCVRSNEHQGIGFLNDPRRLNVALSRAKYGVVILGNPKVLSKHPLWHYLLTHYKEKNCLVEGPLNNLQPSMIQFSKPRRSLAKSMDQFRRHETSARDYIGPANGNGGIPDSRRSGTPSRFDSSFYRAHDALGYIPSDVQSLRSQATYSTGLPMFSSAGPFGPVGGGIPRGATGAKRSTYSYASSVISQDAGAPSVTDASSVVGMGMGVGGSGVNNMIAYSQSDRIHGHALPRHGRRPSFGSSSVAGVSEAGSLAMSSQYDYKSQDDAGDMDDMKSQYAGTQAGVTVY</sequence>
<dbReference type="PANTHER" id="PTHR10887:SF364">
    <property type="entry name" value="REGULATOR OF NONSENSE TRANSCRIPTS 1"/>
    <property type="match status" value="1"/>
</dbReference>
<dbReference type="PANTHER" id="PTHR10887">
    <property type="entry name" value="DNA2/NAM7 HELICASE FAMILY"/>
    <property type="match status" value="1"/>
</dbReference>
<dbReference type="Proteomes" id="UP000636479">
    <property type="component" value="Unassembled WGS sequence"/>
</dbReference>
<feature type="region of interest" description="C3H" evidence="15">
    <location>
        <begin position="618"/>
        <end position="650"/>
    </location>
</feature>
<dbReference type="SMART" id="SM00382">
    <property type="entry name" value="AAA"/>
    <property type="match status" value="1"/>
</dbReference>
<dbReference type="GO" id="GO:0005524">
    <property type="term" value="F:ATP binding"/>
    <property type="evidence" value="ECO:0007669"/>
    <property type="project" value="UniProtKB-KW"/>
</dbReference>
<reference evidence="20" key="1">
    <citation type="submission" date="2020-05" db="EMBL/GenBank/DDBJ databases">
        <title>Mycena genomes resolve the evolution of fungal bioluminescence.</title>
        <authorList>
            <person name="Tsai I.J."/>
        </authorList>
    </citation>
    <scope>NUCLEOTIDE SEQUENCE</scope>
    <source>
        <strain evidence="20">171206Taipei</strain>
    </source>
</reference>
<evidence type="ECO:0000256" key="3">
    <source>
        <dbReference type="ARBA" id="ARBA00022490"/>
    </source>
</evidence>
<evidence type="ECO:0000256" key="5">
    <source>
        <dbReference type="ARBA" id="ARBA00022741"/>
    </source>
</evidence>
<feature type="domain" description="Upf1" evidence="19">
    <location>
        <begin position="610"/>
        <end position="765"/>
    </location>
</feature>
<protein>
    <submittedName>
        <fullName evidence="20">Regulator of nonsense transcripts 1</fullName>
    </submittedName>
</protein>
<keyword evidence="17" id="KW-0732">Signal</keyword>
<dbReference type="Pfam" id="PF13086">
    <property type="entry name" value="AAA_11"/>
    <property type="match status" value="2"/>
</dbReference>
<dbReference type="Gene3D" id="6.10.140.1240">
    <property type="match status" value="1"/>
</dbReference>
<dbReference type="InterPro" id="IPR016166">
    <property type="entry name" value="FAD-bd_PCMH"/>
</dbReference>
<dbReference type="Gene3D" id="3.40.50.300">
    <property type="entry name" value="P-loop containing nucleotide triphosphate hydrolases"/>
    <property type="match status" value="2"/>
</dbReference>
<dbReference type="InterPro" id="IPR041677">
    <property type="entry name" value="DNA2/NAM7_AAA_11"/>
</dbReference>
<dbReference type="SMART" id="SM00487">
    <property type="entry name" value="DEXDc"/>
    <property type="match status" value="1"/>
</dbReference>
<feature type="domain" description="FAD-binding PCMH-type" evidence="18">
    <location>
        <begin position="60"/>
        <end position="231"/>
    </location>
</feature>
<dbReference type="Gene3D" id="3.30.465.10">
    <property type="match status" value="1"/>
</dbReference>
<evidence type="ECO:0000256" key="12">
    <source>
        <dbReference type="ARBA" id="ARBA00048432"/>
    </source>
</evidence>
<dbReference type="GO" id="GO:0003723">
    <property type="term" value="F:RNA binding"/>
    <property type="evidence" value="ECO:0007669"/>
    <property type="project" value="InterPro"/>
</dbReference>
<comment type="similarity">
    <text evidence="2">Belongs to the DNA2/NAM7 helicase family.</text>
</comment>
<dbReference type="Pfam" id="PF01565">
    <property type="entry name" value="FAD_binding_4"/>
    <property type="match status" value="1"/>
</dbReference>
<gene>
    <name evidence="20" type="ORF">MIND_01101900</name>
</gene>